<dbReference type="PANTHER" id="PTHR24567:SF58">
    <property type="entry name" value="CYCLIC AMP-BINDING REGULATORY PROTEIN"/>
    <property type="match status" value="1"/>
</dbReference>
<dbReference type="PANTHER" id="PTHR24567">
    <property type="entry name" value="CRP FAMILY TRANSCRIPTIONAL REGULATORY PROTEIN"/>
    <property type="match status" value="1"/>
</dbReference>
<evidence type="ECO:0000259" key="5">
    <source>
        <dbReference type="PROSITE" id="PS51063"/>
    </source>
</evidence>
<protein>
    <submittedName>
        <fullName evidence="6">CRP-like cAMP-binding protein</fullName>
    </submittedName>
</protein>
<dbReference type="Proteomes" id="UP000252733">
    <property type="component" value="Unassembled WGS sequence"/>
</dbReference>
<dbReference type="Pfam" id="PF00027">
    <property type="entry name" value="cNMP_binding"/>
    <property type="match status" value="1"/>
</dbReference>
<keyword evidence="7" id="KW-1185">Reference proteome</keyword>
<name>A0A2T0XMH5_9BACT</name>
<dbReference type="CDD" id="cd00038">
    <property type="entry name" value="CAP_ED"/>
    <property type="match status" value="1"/>
</dbReference>
<evidence type="ECO:0000256" key="1">
    <source>
        <dbReference type="ARBA" id="ARBA00023015"/>
    </source>
</evidence>
<dbReference type="InterPro" id="IPR012318">
    <property type="entry name" value="HTH_CRP"/>
</dbReference>
<evidence type="ECO:0000313" key="7">
    <source>
        <dbReference type="Proteomes" id="UP000252733"/>
    </source>
</evidence>
<reference evidence="6 7" key="1">
    <citation type="submission" date="2018-07" db="EMBL/GenBank/DDBJ databases">
        <title>Freshwater and sediment microbial communities from various areas in North America, analyzing microbe dynamics in response to fracking.</title>
        <authorList>
            <person name="Lamendella R."/>
        </authorList>
    </citation>
    <scope>NUCLEOTIDE SEQUENCE [LARGE SCALE GENOMIC DNA]</scope>
    <source>
        <strain evidence="6 7">160A</strain>
    </source>
</reference>
<evidence type="ECO:0000313" key="6">
    <source>
        <dbReference type="EMBL" id="RCW38752.1"/>
    </source>
</evidence>
<dbReference type="STRING" id="1168289.GCA_000259075_01860"/>
<dbReference type="RefSeq" id="WP_106153084.1">
    <property type="nucleotide sequence ID" value="NZ_PVTS01000007.1"/>
</dbReference>
<feature type="domain" description="HTH crp-type" evidence="5">
    <location>
        <begin position="147"/>
        <end position="216"/>
    </location>
</feature>
<dbReference type="OrthoDB" id="1116216at2"/>
<dbReference type="InterPro" id="IPR014710">
    <property type="entry name" value="RmlC-like_jellyroll"/>
</dbReference>
<sequence length="223" mass="25277">MYQLLSRSPLFSGLTEEEIKKIFSRIVYQVRSYAKGELIASAGDECRSLQIVFKGNTKGEMIDYSGRVLKIEDIPPPRPLAVAFLFGQNNRFPVTVSATEYTELIVIPRQSVVTLMQTSEVFLTNFLNAVSNRAQFISGKLRFLSFKTLKGKLAHYLMELDRNQQQNGKINIPRSQEELAELFGVARPSLSRTLRELHHRGIIDANGRTVTIINREALLEDSE</sequence>
<dbReference type="GO" id="GO:0003677">
    <property type="term" value="F:DNA binding"/>
    <property type="evidence" value="ECO:0007669"/>
    <property type="project" value="UniProtKB-KW"/>
</dbReference>
<dbReference type="PROSITE" id="PS51063">
    <property type="entry name" value="HTH_CRP_2"/>
    <property type="match status" value="1"/>
</dbReference>
<keyword evidence="2" id="KW-0238">DNA-binding</keyword>
<gene>
    <name evidence="6" type="ORF">DFO77_103224</name>
</gene>
<dbReference type="EMBL" id="QPIZ01000003">
    <property type="protein sequence ID" value="RCW38752.1"/>
    <property type="molecule type" value="Genomic_DNA"/>
</dbReference>
<dbReference type="GO" id="GO:0005829">
    <property type="term" value="C:cytosol"/>
    <property type="evidence" value="ECO:0007669"/>
    <property type="project" value="TreeGrafter"/>
</dbReference>
<dbReference type="SMART" id="SM00419">
    <property type="entry name" value="HTH_CRP"/>
    <property type="match status" value="1"/>
</dbReference>
<keyword evidence="1" id="KW-0805">Transcription regulation</keyword>
<dbReference type="InterPro" id="IPR018490">
    <property type="entry name" value="cNMP-bd_dom_sf"/>
</dbReference>
<accession>A0A2T0XMH5</accession>
<dbReference type="InterPro" id="IPR000595">
    <property type="entry name" value="cNMP-bd_dom"/>
</dbReference>
<feature type="domain" description="Cyclic nucleotide-binding" evidence="4">
    <location>
        <begin position="10"/>
        <end position="116"/>
    </location>
</feature>
<dbReference type="SUPFAM" id="SSF46785">
    <property type="entry name" value="Winged helix' DNA-binding domain"/>
    <property type="match status" value="1"/>
</dbReference>
<dbReference type="GO" id="GO:0003700">
    <property type="term" value="F:DNA-binding transcription factor activity"/>
    <property type="evidence" value="ECO:0007669"/>
    <property type="project" value="TreeGrafter"/>
</dbReference>
<proteinExistence type="predicted"/>
<organism evidence="6 7">
    <name type="scientific">Marinilabilia salmonicolor</name>
    <dbReference type="NCBI Taxonomy" id="989"/>
    <lineage>
        <taxon>Bacteria</taxon>
        <taxon>Pseudomonadati</taxon>
        <taxon>Bacteroidota</taxon>
        <taxon>Bacteroidia</taxon>
        <taxon>Marinilabiliales</taxon>
        <taxon>Marinilabiliaceae</taxon>
        <taxon>Marinilabilia</taxon>
    </lineage>
</organism>
<dbReference type="AlphaFoldDB" id="A0A2T0XMH5"/>
<dbReference type="SUPFAM" id="SSF51206">
    <property type="entry name" value="cAMP-binding domain-like"/>
    <property type="match status" value="1"/>
</dbReference>
<dbReference type="InterPro" id="IPR036390">
    <property type="entry name" value="WH_DNA-bd_sf"/>
</dbReference>
<dbReference type="Pfam" id="PF13545">
    <property type="entry name" value="HTH_Crp_2"/>
    <property type="match status" value="1"/>
</dbReference>
<dbReference type="Gene3D" id="2.60.120.10">
    <property type="entry name" value="Jelly Rolls"/>
    <property type="match status" value="1"/>
</dbReference>
<evidence type="ECO:0000256" key="3">
    <source>
        <dbReference type="ARBA" id="ARBA00023163"/>
    </source>
</evidence>
<dbReference type="PROSITE" id="PS50042">
    <property type="entry name" value="CNMP_BINDING_3"/>
    <property type="match status" value="1"/>
</dbReference>
<dbReference type="InterPro" id="IPR050397">
    <property type="entry name" value="Env_Response_Regulators"/>
</dbReference>
<comment type="caution">
    <text evidence="6">The sequence shown here is derived from an EMBL/GenBank/DDBJ whole genome shotgun (WGS) entry which is preliminary data.</text>
</comment>
<keyword evidence="3" id="KW-0804">Transcription</keyword>
<evidence type="ECO:0000256" key="2">
    <source>
        <dbReference type="ARBA" id="ARBA00023125"/>
    </source>
</evidence>
<evidence type="ECO:0000259" key="4">
    <source>
        <dbReference type="PROSITE" id="PS50042"/>
    </source>
</evidence>